<evidence type="ECO:0000256" key="4">
    <source>
        <dbReference type="ARBA" id="ARBA00022833"/>
    </source>
</evidence>
<dbReference type="EMBL" id="CADEBD010000309">
    <property type="protein sequence ID" value="CAB3240432.1"/>
    <property type="molecule type" value="Genomic_DNA"/>
</dbReference>
<evidence type="ECO:0000256" key="5">
    <source>
        <dbReference type="ARBA" id="ARBA00023015"/>
    </source>
</evidence>
<accession>A0A8S1A4V6</accession>
<keyword evidence="4" id="KW-0862">Zinc</keyword>
<dbReference type="InterPro" id="IPR003656">
    <property type="entry name" value="Znf_BED"/>
</dbReference>
<evidence type="ECO:0000256" key="3">
    <source>
        <dbReference type="ARBA" id="ARBA00022771"/>
    </source>
</evidence>
<dbReference type="GO" id="GO:0005634">
    <property type="term" value="C:nucleus"/>
    <property type="evidence" value="ECO:0007669"/>
    <property type="project" value="UniProtKB-SubCell"/>
</dbReference>
<evidence type="ECO:0000259" key="10">
    <source>
        <dbReference type="PROSITE" id="PS50808"/>
    </source>
</evidence>
<organism evidence="11 12">
    <name type="scientific">Arctia plantaginis</name>
    <name type="common">Wood tiger moth</name>
    <name type="synonym">Phalaena plantaginis</name>
    <dbReference type="NCBI Taxonomy" id="874455"/>
    <lineage>
        <taxon>Eukaryota</taxon>
        <taxon>Metazoa</taxon>
        <taxon>Ecdysozoa</taxon>
        <taxon>Arthropoda</taxon>
        <taxon>Hexapoda</taxon>
        <taxon>Insecta</taxon>
        <taxon>Pterygota</taxon>
        <taxon>Neoptera</taxon>
        <taxon>Endopterygota</taxon>
        <taxon>Lepidoptera</taxon>
        <taxon>Glossata</taxon>
        <taxon>Ditrysia</taxon>
        <taxon>Noctuoidea</taxon>
        <taxon>Erebidae</taxon>
        <taxon>Arctiinae</taxon>
        <taxon>Arctia</taxon>
    </lineage>
</organism>
<dbReference type="OrthoDB" id="7442614at2759"/>
<reference evidence="11 12" key="1">
    <citation type="submission" date="2020-04" db="EMBL/GenBank/DDBJ databases">
        <authorList>
            <person name="Wallbank WR R."/>
            <person name="Pardo Diaz C."/>
            <person name="Kozak K."/>
            <person name="Martin S."/>
            <person name="Jiggins C."/>
            <person name="Moest M."/>
            <person name="Warren A I."/>
            <person name="Byers J.R.P. K."/>
            <person name="Montejo-Kovacevich G."/>
            <person name="Yen C E."/>
        </authorList>
    </citation>
    <scope>NUCLEOTIDE SEQUENCE [LARGE SCALE GENOMIC DNA]</scope>
</reference>
<dbReference type="Pfam" id="PF02892">
    <property type="entry name" value="zf-BED"/>
    <property type="match status" value="1"/>
</dbReference>
<dbReference type="GO" id="GO:0003677">
    <property type="term" value="F:DNA binding"/>
    <property type="evidence" value="ECO:0007669"/>
    <property type="project" value="InterPro"/>
</dbReference>
<keyword evidence="5" id="KW-0805">Transcription regulation</keyword>
<dbReference type="InterPro" id="IPR052035">
    <property type="entry name" value="ZnF_BED_domain_contain"/>
</dbReference>
<dbReference type="GO" id="GO:0008270">
    <property type="term" value="F:zinc ion binding"/>
    <property type="evidence" value="ECO:0007669"/>
    <property type="project" value="UniProtKB-KW"/>
</dbReference>
<dbReference type="PROSITE" id="PS50808">
    <property type="entry name" value="ZF_BED"/>
    <property type="match status" value="1"/>
</dbReference>
<keyword evidence="3 8" id="KW-0863">Zinc-finger</keyword>
<evidence type="ECO:0000256" key="7">
    <source>
        <dbReference type="ARBA" id="ARBA00023242"/>
    </source>
</evidence>
<dbReference type="SUPFAM" id="SSF57667">
    <property type="entry name" value="beta-beta-alpha zinc fingers"/>
    <property type="match status" value="1"/>
</dbReference>
<comment type="caution">
    <text evidence="11">The sequence shown here is derived from an EMBL/GenBank/DDBJ whole genome shotgun (WGS) entry which is preliminary data.</text>
</comment>
<evidence type="ECO:0000256" key="2">
    <source>
        <dbReference type="ARBA" id="ARBA00022723"/>
    </source>
</evidence>
<name>A0A8S1A4V6_ARCPL</name>
<dbReference type="SUPFAM" id="SSF53098">
    <property type="entry name" value="Ribonuclease H-like"/>
    <property type="match status" value="1"/>
</dbReference>
<dbReference type="PANTHER" id="PTHR46481">
    <property type="entry name" value="ZINC FINGER BED DOMAIN-CONTAINING PROTEIN 4"/>
    <property type="match status" value="1"/>
</dbReference>
<dbReference type="PANTHER" id="PTHR46481:SF10">
    <property type="entry name" value="ZINC FINGER BED DOMAIN-CONTAINING PROTEIN 39"/>
    <property type="match status" value="1"/>
</dbReference>
<dbReference type="AlphaFoldDB" id="A0A8S1A4V6"/>
<keyword evidence="6" id="KW-0804">Transcription</keyword>
<feature type="compositionally biased region" description="Polar residues" evidence="9">
    <location>
        <begin position="69"/>
        <end position="80"/>
    </location>
</feature>
<protein>
    <recommendedName>
        <fullName evidence="10">BED-type domain-containing protein</fullName>
    </recommendedName>
</protein>
<evidence type="ECO:0000313" key="11">
    <source>
        <dbReference type="EMBL" id="CAB3240432.1"/>
    </source>
</evidence>
<feature type="region of interest" description="Disordered" evidence="9">
    <location>
        <begin position="69"/>
        <end position="88"/>
    </location>
</feature>
<evidence type="ECO:0000256" key="8">
    <source>
        <dbReference type="PROSITE-ProRule" id="PRU00027"/>
    </source>
</evidence>
<sequence>MDFGVVTTKEGNKTSVWHYFLINKNKNEAKCKTCQKVLKSPGGSTSSLRRHLKNIHAVDIEAARHSTIATTAQGSASSSKEIPEAPKKKTKLTHYYETDANPSMQVMVSRMAAVDGIPLRTFSKSQDLKYLFEKTGNKLPTTADTVRNIILKDFDKRKLQIINEIKIILSDEKKFSISFDEWTSIKNRRYIGLTLHSPNFARDSSFRNLGLIRIHGSMNAASCVKLIEVKLDEYGVSLTNDIVAQTTDGCSPMVALGKSLKSCHQLCIAHAVQLAIVDVMYKRNAGFEENVAQLAELDDDEDLPLSVLAQRLRTVEFNDDTNSTDNDEDGVEFNNSQSFKYNDLLSKVRKVVKIFKNSPTKNDDILQKHVRADFGQEYSLLLDE</sequence>
<dbReference type="InterPro" id="IPR012337">
    <property type="entry name" value="RNaseH-like_sf"/>
</dbReference>
<evidence type="ECO:0000256" key="9">
    <source>
        <dbReference type="SAM" id="MobiDB-lite"/>
    </source>
</evidence>
<feature type="domain" description="BED-type" evidence="10">
    <location>
        <begin position="11"/>
        <end position="63"/>
    </location>
</feature>
<evidence type="ECO:0000313" key="12">
    <source>
        <dbReference type="Proteomes" id="UP000494256"/>
    </source>
</evidence>
<dbReference type="GO" id="GO:0009791">
    <property type="term" value="P:post-embryonic development"/>
    <property type="evidence" value="ECO:0007669"/>
    <property type="project" value="UniProtKB-ARBA"/>
</dbReference>
<comment type="subcellular location">
    <subcellularLocation>
        <location evidence="1">Nucleus</location>
    </subcellularLocation>
</comment>
<keyword evidence="7" id="KW-0539">Nucleus</keyword>
<dbReference type="Proteomes" id="UP000494256">
    <property type="component" value="Unassembled WGS sequence"/>
</dbReference>
<evidence type="ECO:0000256" key="1">
    <source>
        <dbReference type="ARBA" id="ARBA00004123"/>
    </source>
</evidence>
<proteinExistence type="predicted"/>
<dbReference type="SMART" id="SM00614">
    <property type="entry name" value="ZnF_BED"/>
    <property type="match status" value="1"/>
</dbReference>
<evidence type="ECO:0000256" key="6">
    <source>
        <dbReference type="ARBA" id="ARBA00023163"/>
    </source>
</evidence>
<gene>
    <name evidence="11" type="ORF">APLA_LOCUS9047</name>
</gene>
<dbReference type="InterPro" id="IPR036236">
    <property type="entry name" value="Znf_C2H2_sf"/>
</dbReference>
<keyword evidence="2" id="KW-0479">Metal-binding</keyword>